<name>A0A5A8F7T5_9BACT</name>
<organism evidence="2 3">
    <name type="scientific">Deferribacter autotrophicus</name>
    <dbReference type="NCBI Taxonomy" id="500465"/>
    <lineage>
        <taxon>Bacteria</taxon>
        <taxon>Pseudomonadati</taxon>
        <taxon>Deferribacterota</taxon>
        <taxon>Deferribacteres</taxon>
        <taxon>Deferribacterales</taxon>
        <taxon>Deferribacteraceae</taxon>
        <taxon>Deferribacter</taxon>
    </lineage>
</organism>
<sequence length="51" mass="5705">MEQAVTKMGLSASAYSKILKVARMIADVEGLKEILSEHILEAVQYRILDKL</sequence>
<dbReference type="EMBL" id="VFJB01000005">
    <property type="protein sequence ID" value="KAA0258247.1"/>
    <property type="molecule type" value="Genomic_DNA"/>
</dbReference>
<accession>A0A5A8F7T5</accession>
<keyword evidence="3" id="KW-1185">Reference proteome</keyword>
<evidence type="ECO:0000259" key="1">
    <source>
        <dbReference type="Pfam" id="PF13335"/>
    </source>
</evidence>
<dbReference type="Pfam" id="PF13335">
    <property type="entry name" value="Mg_chelatase_C"/>
    <property type="match status" value="1"/>
</dbReference>
<dbReference type="InterPro" id="IPR025158">
    <property type="entry name" value="Mg_chelat-rel_C"/>
</dbReference>
<evidence type="ECO:0000313" key="2">
    <source>
        <dbReference type="EMBL" id="KAA0258247.1"/>
    </source>
</evidence>
<protein>
    <recommendedName>
        <fullName evidence="1">Mg chelatase-related protein C-terminal domain-containing protein</fullName>
    </recommendedName>
</protein>
<proteinExistence type="predicted"/>
<reference evidence="2 3" key="1">
    <citation type="submission" date="2019-06" db="EMBL/GenBank/DDBJ databases">
        <title>Genomic insights into carbon and energy metabolism of Deferribacter autotrophicus revealed new metabolic traits in the phylum Deferribacteres.</title>
        <authorList>
            <person name="Slobodkin A.I."/>
            <person name="Slobodkina G.B."/>
            <person name="Allioux M."/>
            <person name="Alain K."/>
            <person name="Jebbar M."/>
            <person name="Shadrin V."/>
            <person name="Kublanov I.V."/>
            <person name="Toshchakov S.V."/>
            <person name="Bonch-Osmolovskaya E.A."/>
        </authorList>
    </citation>
    <scope>NUCLEOTIDE SEQUENCE [LARGE SCALE GENOMIC DNA]</scope>
    <source>
        <strain evidence="2 3">SL50</strain>
    </source>
</reference>
<dbReference type="AlphaFoldDB" id="A0A5A8F7T5"/>
<feature type="domain" description="Mg chelatase-related protein C-terminal" evidence="1">
    <location>
        <begin position="1"/>
        <end position="46"/>
    </location>
</feature>
<comment type="caution">
    <text evidence="2">The sequence shown here is derived from an EMBL/GenBank/DDBJ whole genome shotgun (WGS) entry which is preliminary data.</text>
</comment>
<evidence type="ECO:0000313" key="3">
    <source>
        <dbReference type="Proteomes" id="UP000322876"/>
    </source>
</evidence>
<dbReference type="Proteomes" id="UP000322876">
    <property type="component" value="Unassembled WGS sequence"/>
</dbReference>
<gene>
    <name evidence="2" type="ORF">FHQ18_07590</name>
</gene>
<dbReference type="OrthoDB" id="9813147at2"/>
<dbReference type="RefSeq" id="WP_149266567.1">
    <property type="nucleotide sequence ID" value="NZ_VFJB01000005.1"/>
</dbReference>